<evidence type="ECO:0000313" key="3">
    <source>
        <dbReference type="Proteomes" id="UP001521184"/>
    </source>
</evidence>
<reference evidence="2 3" key="1">
    <citation type="journal article" date="2023" name="Plant Dis.">
        <title>First Report of Diplodia intermedia Causing Canker and Dieback Diseases on Apple Trees in Canada.</title>
        <authorList>
            <person name="Ellouze W."/>
            <person name="Ilyukhin E."/>
            <person name="Sulman M."/>
            <person name="Ali S."/>
        </authorList>
    </citation>
    <scope>NUCLEOTIDE SEQUENCE [LARGE SCALE GENOMIC DNA]</scope>
    <source>
        <strain evidence="2 3">M45-28</strain>
    </source>
</reference>
<dbReference type="Proteomes" id="UP001521184">
    <property type="component" value="Unassembled WGS sequence"/>
</dbReference>
<protein>
    <recommendedName>
        <fullName evidence="4">F-box domain protein</fullName>
    </recommendedName>
</protein>
<gene>
    <name evidence="2" type="ORF">SLS58_001445</name>
</gene>
<evidence type="ECO:0008006" key="4">
    <source>
        <dbReference type="Google" id="ProtNLM"/>
    </source>
</evidence>
<evidence type="ECO:0000313" key="2">
    <source>
        <dbReference type="EMBL" id="KAL1650067.1"/>
    </source>
</evidence>
<sequence>MCDRCLEIGGNMPRDLRKHARELVFDISTYNPDLLDFDCFLYLTNCHPPRCLRDDRSNEGHIEDSARIREWHDNAARECANDGDEIRRRQKDTVRPFFEWYQKRAQLHIANRGANAAFVALRNAIQSGWEFERVIITSLPTSPDHGNRRDKPFRQPDRSPEMKEWDEKIKETRGPIPWEEIQPRASWMTFDQQLPDIVELGNSGNTLDGCGEGMSSAIFRTNGPDMTRLQKLAEHLKVLRLVPEAVTDSDQTRFEYPGLRRLLNHASETLEELYLEFIHHKYMSSDRHLLRGLTFKRLRKMHFYDVRFTDVELFTFVSSNQHCLRRLIIDDCFMMDENDAILDGLEATGWWWPVLDELRSMGCFGEMELYIDSVAQQEDTLKLEGEPSLEEGMSRWKTWTAGGGQFPLLGRQDQSVVEMIPAHYRRWLRSALPNRRE</sequence>
<dbReference type="EMBL" id="JAKEKT020000005">
    <property type="protein sequence ID" value="KAL1650067.1"/>
    <property type="molecule type" value="Genomic_DNA"/>
</dbReference>
<evidence type="ECO:0000256" key="1">
    <source>
        <dbReference type="SAM" id="MobiDB-lite"/>
    </source>
</evidence>
<accession>A0ABR3U2Y5</accession>
<name>A0ABR3U2Y5_9PEZI</name>
<comment type="caution">
    <text evidence="2">The sequence shown here is derived from an EMBL/GenBank/DDBJ whole genome shotgun (WGS) entry which is preliminary data.</text>
</comment>
<proteinExistence type="predicted"/>
<organism evidence="2 3">
    <name type="scientific">Diplodia intermedia</name>
    <dbReference type="NCBI Taxonomy" id="856260"/>
    <lineage>
        <taxon>Eukaryota</taxon>
        <taxon>Fungi</taxon>
        <taxon>Dikarya</taxon>
        <taxon>Ascomycota</taxon>
        <taxon>Pezizomycotina</taxon>
        <taxon>Dothideomycetes</taxon>
        <taxon>Dothideomycetes incertae sedis</taxon>
        <taxon>Botryosphaeriales</taxon>
        <taxon>Botryosphaeriaceae</taxon>
        <taxon>Diplodia</taxon>
    </lineage>
</organism>
<feature type="region of interest" description="Disordered" evidence="1">
    <location>
        <begin position="140"/>
        <end position="166"/>
    </location>
</feature>
<keyword evidence="3" id="KW-1185">Reference proteome</keyword>
<feature type="compositionally biased region" description="Basic and acidic residues" evidence="1">
    <location>
        <begin position="145"/>
        <end position="166"/>
    </location>
</feature>